<feature type="domain" description="DUF7905" evidence="2">
    <location>
        <begin position="193"/>
        <end position="450"/>
    </location>
</feature>
<proteinExistence type="predicted"/>
<evidence type="ECO:0000259" key="2">
    <source>
        <dbReference type="Pfam" id="PF25482"/>
    </source>
</evidence>
<protein>
    <recommendedName>
        <fullName evidence="2">DUF7905 domain-containing protein</fullName>
    </recommendedName>
</protein>
<dbReference type="Pfam" id="PF25482">
    <property type="entry name" value="DUF7905"/>
    <property type="match status" value="1"/>
</dbReference>
<dbReference type="OrthoDB" id="4739136at2759"/>
<reference evidence="3 4" key="1">
    <citation type="journal article" date="2020" name="Genome Biol. Evol.">
        <title>A new high-quality draft genome assembly of the Chinese cordyceps Ophiocordyceps sinensis.</title>
        <authorList>
            <person name="Shu R."/>
            <person name="Zhang J."/>
            <person name="Meng Q."/>
            <person name="Zhang H."/>
            <person name="Zhou G."/>
            <person name="Li M."/>
            <person name="Wu P."/>
            <person name="Zhao Y."/>
            <person name="Chen C."/>
            <person name="Qin Q."/>
        </authorList>
    </citation>
    <scope>NUCLEOTIDE SEQUENCE [LARGE SCALE GENOMIC DNA]</scope>
    <source>
        <strain evidence="3 4">IOZ07</strain>
    </source>
</reference>
<gene>
    <name evidence="3" type="ORF">G6O67_003888</name>
</gene>
<evidence type="ECO:0000313" key="3">
    <source>
        <dbReference type="EMBL" id="KAF4509747.1"/>
    </source>
</evidence>
<accession>A0A8H4V6H7</accession>
<dbReference type="Proteomes" id="UP000557566">
    <property type="component" value="Unassembled WGS sequence"/>
</dbReference>
<evidence type="ECO:0000256" key="1">
    <source>
        <dbReference type="SAM" id="MobiDB-lite"/>
    </source>
</evidence>
<sequence length="508" mass="56695">MKRGQRSSGPSPHQGNRPRAQPQQQDVERGRKAFGKQLKMSTAKSQMDVMRQTAVAAAEEAHLGPPPAGLNLLEATLVIPGKHMLPRGLDDPTGLDDIRKKHQVWITRMQPNMLEVRSEHIQQLQEAIKAINWCIHDMRLSSENLTTRFLVQTPANAPKGALVKVELNSRPVVSTAQGTGGDVVPVAMELCQQLKDSLVPSTDILRALSTNLKMRVNFGRLEVRQRKKGLGQNMSYADFSKMVPQYSMRGGASLISRMSDVHNADKVVRHLQNPIVGILGVDMNEMPRRCTVLLKVRDQELVATTQAPSSQHPEQQLSAARIVRREKWPRLNWTVAAPDMQLDWNLQVDSCESTASIPTDLRGIVETLKLTFDGEGSTGPMQPPRLVLKGPGNDEVEETILKTSVVMPFGETPFLVEVSVSQAWSQMMTHREPETWWGLEFYGLQWSEAMNNVNPGERRKDWGEGLRHIWPGGDASLEDRFFDFLEHVVMVQSALGGAGWALMPQKEA</sequence>
<evidence type="ECO:0000313" key="4">
    <source>
        <dbReference type="Proteomes" id="UP000557566"/>
    </source>
</evidence>
<dbReference type="AlphaFoldDB" id="A0A8H4V6H7"/>
<comment type="caution">
    <text evidence="3">The sequence shown here is derived from an EMBL/GenBank/DDBJ whole genome shotgun (WGS) entry which is preliminary data.</text>
</comment>
<feature type="compositionally biased region" description="Polar residues" evidence="1">
    <location>
        <begin position="1"/>
        <end position="14"/>
    </location>
</feature>
<dbReference type="InterPro" id="IPR057227">
    <property type="entry name" value="DUF7905"/>
</dbReference>
<keyword evidence="4" id="KW-1185">Reference proteome</keyword>
<organism evidence="3 4">
    <name type="scientific">Ophiocordyceps sinensis</name>
    <dbReference type="NCBI Taxonomy" id="72228"/>
    <lineage>
        <taxon>Eukaryota</taxon>
        <taxon>Fungi</taxon>
        <taxon>Dikarya</taxon>
        <taxon>Ascomycota</taxon>
        <taxon>Pezizomycotina</taxon>
        <taxon>Sordariomycetes</taxon>
        <taxon>Hypocreomycetidae</taxon>
        <taxon>Hypocreales</taxon>
        <taxon>Ophiocordycipitaceae</taxon>
        <taxon>Ophiocordyceps</taxon>
    </lineage>
</organism>
<feature type="region of interest" description="Disordered" evidence="1">
    <location>
        <begin position="1"/>
        <end position="33"/>
    </location>
</feature>
<dbReference type="EMBL" id="JAAVMX010000004">
    <property type="protein sequence ID" value="KAF4509747.1"/>
    <property type="molecule type" value="Genomic_DNA"/>
</dbReference>
<name>A0A8H4V6H7_9HYPO</name>